<reference evidence="1 2" key="2">
    <citation type="submission" date="2018-11" db="EMBL/GenBank/DDBJ databases">
        <authorList>
            <consortium name="Pathogen Informatics"/>
        </authorList>
    </citation>
    <scope>NUCLEOTIDE SEQUENCE [LARGE SCALE GENOMIC DNA]</scope>
    <source>
        <strain evidence="1 2">Costa Rica</strain>
    </source>
</reference>
<protein>
    <submittedName>
        <fullName evidence="3">CC domain-containing protein</fullName>
    </submittedName>
</protein>
<name>A0A0R3PE79_ANGCS</name>
<accession>A0A0R3PE79</accession>
<proteinExistence type="predicted"/>
<evidence type="ECO:0000313" key="3">
    <source>
        <dbReference type="WBParaSite" id="ACOC_0000233201-mRNA-1"/>
    </source>
</evidence>
<gene>
    <name evidence="1" type="ORF">ACOC_LOCUS2333</name>
</gene>
<reference evidence="3" key="1">
    <citation type="submission" date="2017-02" db="UniProtKB">
        <authorList>
            <consortium name="WormBaseParasite"/>
        </authorList>
    </citation>
    <scope>IDENTIFICATION</scope>
</reference>
<evidence type="ECO:0000313" key="2">
    <source>
        <dbReference type="Proteomes" id="UP000267027"/>
    </source>
</evidence>
<sequence>KNSLIHCDFNDCTIKLISKCVDQFCPPGTFCDQRFVQCKRPPCRPILICVPDIFNGCAGISCPTGQICVARSRPCIGKSCKKYPSCVKPGTCDALVCLPSQKCVADPTPKCITDIPTVSNVIGNATLQVISSYAFRTPSISC</sequence>
<evidence type="ECO:0000313" key="1">
    <source>
        <dbReference type="EMBL" id="VDM53918.1"/>
    </source>
</evidence>
<dbReference type="OrthoDB" id="5789697at2759"/>
<dbReference type="OMA" id="NGCARME"/>
<dbReference type="Proteomes" id="UP000267027">
    <property type="component" value="Unassembled WGS sequence"/>
</dbReference>
<organism evidence="3">
    <name type="scientific">Angiostrongylus costaricensis</name>
    <name type="common">Nematode worm</name>
    <dbReference type="NCBI Taxonomy" id="334426"/>
    <lineage>
        <taxon>Eukaryota</taxon>
        <taxon>Metazoa</taxon>
        <taxon>Ecdysozoa</taxon>
        <taxon>Nematoda</taxon>
        <taxon>Chromadorea</taxon>
        <taxon>Rhabditida</taxon>
        <taxon>Rhabditina</taxon>
        <taxon>Rhabditomorpha</taxon>
        <taxon>Strongyloidea</taxon>
        <taxon>Metastrongylidae</taxon>
        <taxon>Angiostrongylus</taxon>
    </lineage>
</organism>
<keyword evidence="2" id="KW-1185">Reference proteome</keyword>
<dbReference type="WBParaSite" id="ACOC_0000233201-mRNA-1">
    <property type="protein sequence ID" value="ACOC_0000233201-mRNA-1"/>
    <property type="gene ID" value="ACOC_0000233201"/>
</dbReference>
<dbReference type="EMBL" id="UYYA01000454">
    <property type="protein sequence ID" value="VDM53918.1"/>
    <property type="molecule type" value="Genomic_DNA"/>
</dbReference>
<dbReference type="AlphaFoldDB" id="A0A0R3PE79"/>